<dbReference type="EMBL" id="AZHX01001686">
    <property type="protein sequence ID" value="ETX00855.1"/>
    <property type="molecule type" value="Genomic_DNA"/>
</dbReference>
<dbReference type="Gene3D" id="3.40.50.10540">
    <property type="entry name" value="Crotonobetainyl-coa:carnitine coa-transferase, domain 1"/>
    <property type="match status" value="2"/>
</dbReference>
<dbReference type="AlphaFoldDB" id="W4LSM6"/>
<gene>
    <name evidence="2" type="ORF">ETSY2_38335</name>
</gene>
<reference evidence="2 3" key="1">
    <citation type="journal article" date="2014" name="Nature">
        <title>An environmental bacterial taxon with a large and distinct metabolic repertoire.</title>
        <authorList>
            <person name="Wilson M.C."/>
            <person name="Mori T."/>
            <person name="Ruckert C."/>
            <person name="Uria A.R."/>
            <person name="Helf M.J."/>
            <person name="Takada K."/>
            <person name="Gernert C."/>
            <person name="Steffens U.A."/>
            <person name="Heycke N."/>
            <person name="Schmitt S."/>
            <person name="Rinke C."/>
            <person name="Helfrich E.J."/>
            <person name="Brachmann A.O."/>
            <person name="Gurgui C."/>
            <person name="Wakimoto T."/>
            <person name="Kracht M."/>
            <person name="Crusemann M."/>
            <person name="Hentschel U."/>
            <person name="Abe I."/>
            <person name="Matsunaga S."/>
            <person name="Kalinowski J."/>
            <person name="Takeyama H."/>
            <person name="Piel J."/>
        </authorList>
    </citation>
    <scope>NUCLEOTIDE SEQUENCE [LARGE SCALE GENOMIC DNA]</scope>
    <source>
        <strain evidence="3">TSY2</strain>
    </source>
</reference>
<organism evidence="2 3">
    <name type="scientific">Candidatus Entotheonella gemina</name>
    <dbReference type="NCBI Taxonomy" id="1429439"/>
    <lineage>
        <taxon>Bacteria</taxon>
        <taxon>Pseudomonadati</taxon>
        <taxon>Nitrospinota/Tectimicrobiota group</taxon>
        <taxon>Candidatus Tectimicrobiota</taxon>
        <taxon>Candidatus Entotheonellia</taxon>
        <taxon>Candidatus Entotheonellales</taxon>
        <taxon>Candidatus Entotheonellaceae</taxon>
        <taxon>Candidatus Entotheonella</taxon>
    </lineage>
</organism>
<dbReference type="SUPFAM" id="SSF89796">
    <property type="entry name" value="CoA-transferase family III (CaiB/BaiF)"/>
    <property type="match status" value="1"/>
</dbReference>
<name>W4LSM6_9BACT</name>
<dbReference type="PANTHER" id="PTHR48207">
    <property type="entry name" value="SUCCINATE--HYDROXYMETHYLGLUTARATE COA-TRANSFERASE"/>
    <property type="match status" value="1"/>
</dbReference>
<dbReference type="PATRIC" id="fig|1429439.4.peg.6460"/>
<dbReference type="Proteomes" id="UP000019140">
    <property type="component" value="Unassembled WGS sequence"/>
</dbReference>
<dbReference type="InterPro" id="IPR050483">
    <property type="entry name" value="CoA-transferase_III_domain"/>
</dbReference>
<dbReference type="Pfam" id="PF02515">
    <property type="entry name" value="CoA_transf_3"/>
    <property type="match status" value="2"/>
</dbReference>
<keyword evidence="1" id="KW-0808">Transferase</keyword>
<dbReference type="Gene3D" id="3.30.1540.10">
    <property type="entry name" value="formyl-coa transferase, domain 3"/>
    <property type="match status" value="1"/>
</dbReference>
<evidence type="ECO:0008006" key="4">
    <source>
        <dbReference type="Google" id="ProtNLM"/>
    </source>
</evidence>
<sequence>MRPLLEDMLVLDLTQFEVGPACTQMLAWLGARVIKIEEPEWGGLGRWIGRTTTQTVDSPYSGGPNDYVYVFVLAESAWEGCLRAMGREDLIGDVRYQEIKPRLQHREDVEQMFAAWTQTLTKHEVFTALGRQGVPCGAVLDTAEMLKDEHLQASGMMVRIEHPEYGPMTLPGCPINVSDNPLTLTPAPLLGAHNDEVYGSLLGLDILRMQALRQQGVI</sequence>
<protein>
    <recommendedName>
        <fullName evidence="4">Formyl-CoA transferase</fullName>
    </recommendedName>
</protein>
<dbReference type="HOGENOM" id="CLU_1265018_0_0_7"/>
<dbReference type="InterPro" id="IPR044855">
    <property type="entry name" value="CoA-Trfase_III_dom3_sf"/>
</dbReference>
<dbReference type="PANTHER" id="PTHR48207:SF3">
    <property type="entry name" value="SUCCINATE--HYDROXYMETHYLGLUTARATE COA-TRANSFERASE"/>
    <property type="match status" value="1"/>
</dbReference>
<dbReference type="InterPro" id="IPR023606">
    <property type="entry name" value="CoA-Trfase_III_dom_1_sf"/>
</dbReference>
<comment type="caution">
    <text evidence="2">The sequence shown here is derived from an EMBL/GenBank/DDBJ whole genome shotgun (WGS) entry which is preliminary data.</text>
</comment>
<dbReference type="InterPro" id="IPR003673">
    <property type="entry name" value="CoA-Trfase_fam_III"/>
</dbReference>
<accession>W4LSM6</accession>
<keyword evidence="3" id="KW-1185">Reference proteome</keyword>
<evidence type="ECO:0000313" key="3">
    <source>
        <dbReference type="Proteomes" id="UP000019140"/>
    </source>
</evidence>
<evidence type="ECO:0000313" key="2">
    <source>
        <dbReference type="EMBL" id="ETX00855.1"/>
    </source>
</evidence>
<dbReference type="GO" id="GO:0008410">
    <property type="term" value="F:CoA-transferase activity"/>
    <property type="evidence" value="ECO:0007669"/>
    <property type="project" value="TreeGrafter"/>
</dbReference>
<proteinExistence type="predicted"/>
<evidence type="ECO:0000256" key="1">
    <source>
        <dbReference type="ARBA" id="ARBA00022679"/>
    </source>
</evidence>